<dbReference type="FunFam" id="1.10.510.10:FF:000345">
    <property type="entry name" value="G-type lectin S-receptor-like serine/threonine-protein kinase"/>
    <property type="match status" value="1"/>
</dbReference>
<dbReference type="InterPro" id="IPR000719">
    <property type="entry name" value="Prot_kinase_dom"/>
</dbReference>
<dbReference type="CDD" id="cd01098">
    <property type="entry name" value="PAN_AP_plant"/>
    <property type="match status" value="1"/>
</dbReference>
<evidence type="ECO:0000256" key="2">
    <source>
        <dbReference type="ARBA" id="ARBA00022475"/>
    </source>
</evidence>
<dbReference type="SMART" id="SM00220">
    <property type="entry name" value="S_TKc"/>
    <property type="match status" value="1"/>
</dbReference>
<keyword evidence="25" id="KW-1185">Reference proteome</keyword>
<dbReference type="FunFam" id="2.90.10.10:FF:000005">
    <property type="entry name" value="G-type lectin S-receptor-like serine/threonine-protein kinase"/>
    <property type="match status" value="1"/>
</dbReference>
<keyword evidence="4" id="KW-0245">EGF-like domain</keyword>
<evidence type="ECO:0000256" key="3">
    <source>
        <dbReference type="ARBA" id="ARBA00022527"/>
    </source>
</evidence>
<dbReference type="PROSITE" id="PS50948">
    <property type="entry name" value="PAN"/>
    <property type="match status" value="1"/>
</dbReference>
<keyword evidence="13" id="KW-0472">Membrane</keyword>
<keyword evidence="3 17" id="KW-0723">Serine/threonine-protein kinase</keyword>
<evidence type="ECO:0000256" key="10">
    <source>
        <dbReference type="ARBA" id="ARBA00022777"/>
    </source>
</evidence>
<evidence type="ECO:0000256" key="13">
    <source>
        <dbReference type="ARBA" id="ARBA00023136"/>
    </source>
</evidence>
<evidence type="ECO:0000256" key="5">
    <source>
        <dbReference type="ARBA" id="ARBA00022679"/>
    </source>
</evidence>
<dbReference type="Pfam" id="PF07714">
    <property type="entry name" value="PK_Tyr_Ser-Thr"/>
    <property type="match status" value="1"/>
</dbReference>
<evidence type="ECO:0000256" key="16">
    <source>
        <dbReference type="ARBA" id="ARBA00023180"/>
    </source>
</evidence>
<gene>
    <name evidence="24" type="ORF">TIFTF001_020114</name>
</gene>
<dbReference type="Gene3D" id="3.30.200.20">
    <property type="entry name" value="Phosphorylase Kinase, domain 1"/>
    <property type="match status" value="1"/>
</dbReference>
<keyword evidence="16" id="KW-0325">Glycoprotein</keyword>
<dbReference type="Gene3D" id="1.10.510.10">
    <property type="entry name" value="Transferase(Phosphotransferase) domain 1"/>
    <property type="match status" value="1"/>
</dbReference>
<dbReference type="GO" id="GO:0005886">
    <property type="term" value="C:plasma membrane"/>
    <property type="evidence" value="ECO:0007669"/>
    <property type="project" value="UniProtKB-SubCell"/>
</dbReference>
<evidence type="ECO:0000259" key="23">
    <source>
        <dbReference type="PROSITE" id="PS50948"/>
    </source>
</evidence>
<keyword evidence="8" id="KW-0430">Lectin</keyword>
<dbReference type="PANTHER" id="PTHR27002:SF950">
    <property type="entry name" value="PROTEIN KINASE DOMAIN-CONTAINING PROTEIN"/>
    <property type="match status" value="1"/>
</dbReference>
<evidence type="ECO:0000256" key="18">
    <source>
        <dbReference type="PROSITE-ProRule" id="PRU10141"/>
    </source>
</evidence>
<evidence type="ECO:0000259" key="21">
    <source>
        <dbReference type="PROSITE" id="PS50011"/>
    </source>
</evidence>
<comment type="catalytic activity">
    <reaction evidence="17">
        <text>L-seryl-[protein] + ATP = O-phospho-L-seryl-[protein] + ADP + H(+)</text>
        <dbReference type="Rhea" id="RHEA:17989"/>
        <dbReference type="Rhea" id="RHEA-COMP:9863"/>
        <dbReference type="Rhea" id="RHEA-COMP:11604"/>
        <dbReference type="ChEBI" id="CHEBI:15378"/>
        <dbReference type="ChEBI" id="CHEBI:29999"/>
        <dbReference type="ChEBI" id="CHEBI:30616"/>
        <dbReference type="ChEBI" id="CHEBI:83421"/>
        <dbReference type="ChEBI" id="CHEBI:456216"/>
        <dbReference type="EC" id="2.7.11.1"/>
    </reaction>
</comment>
<evidence type="ECO:0000256" key="6">
    <source>
        <dbReference type="ARBA" id="ARBA00022692"/>
    </source>
</evidence>
<evidence type="ECO:0000256" key="1">
    <source>
        <dbReference type="ARBA" id="ARBA00004251"/>
    </source>
</evidence>
<dbReference type="Proteomes" id="UP001187192">
    <property type="component" value="Unassembled WGS sequence"/>
</dbReference>
<dbReference type="GO" id="GO:0048544">
    <property type="term" value="P:recognition of pollen"/>
    <property type="evidence" value="ECO:0007669"/>
    <property type="project" value="InterPro"/>
</dbReference>
<dbReference type="GO" id="GO:0045087">
    <property type="term" value="P:innate immune response"/>
    <property type="evidence" value="ECO:0007669"/>
    <property type="project" value="UniProtKB-ARBA"/>
</dbReference>
<evidence type="ECO:0000256" key="8">
    <source>
        <dbReference type="ARBA" id="ARBA00022734"/>
    </source>
</evidence>
<dbReference type="PROSITE" id="PS50011">
    <property type="entry name" value="PROTEIN_KINASE_DOM"/>
    <property type="match status" value="1"/>
</dbReference>
<dbReference type="GO" id="GO:0030246">
    <property type="term" value="F:carbohydrate binding"/>
    <property type="evidence" value="ECO:0007669"/>
    <property type="project" value="UniProtKB-KW"/>
</dbReference>
<organism evidence="24 25">
    <name type="scientific">Ficus carica</name>
    <name type="common">Common fig</name>
    <dbReference type="NCBI Taxonomy" id="3494"/>
    <lineage>
        <taxon>Eukaryota</taxon>
        <taxon>Viridiplantae</taxon>
        <taxon>Streptophyta</taxon>
        <taxon>Embryophyta</taxon>
        <taxon>Tracheophyta</taxon>
        <taxon>Spermatophyta</taxon>
        <taxon>Magnoliopsida</taxon>
        <taxon>eudicotyledons</taxon>
        <taxon>Gunneridae</taxon>
        <taxon>Pentapetalae</taxon>
        <taxon>rosids</taxon>
        <taxon>fabids</taxon>
        <taxon>Rosales</taxon>
        <taxon>Moraceae</taxon>
        <taxon>Ficeae</taxon>
        <taxon>Ficus</taxon>
    </lineage>
</organism>
<evidence type="ECO:0000256" key="19">
    <source>
        <dbReference type="SAM" id="MobiDB-lite"/>
    </source>
</evidence>
<keyword evidence="14" id="KW-1015">Disulfide bond</keyword>
<dbReference type="PROSITE" id="PS50927">
    <property type="entry name" value="BULB_LECTIN"/>
    <property type="match status" value="1"/>
</dbReference>
<dbReference type="AlphaFoldDB" id="A0AA88AA49"/>
<evidence type="ECO:0000256" key="20">
    <source>
        <dbReference type="SAM" id="SignalP"/>
    </source>
</evidence>
<dbReference type="InterPro" id="IPR000858">
    <property type="entry name" value="S_locus_glycoprot_dom"/>
</dbReference>
<proteinExistence type="inferred from homology"/>
<reference evidence="24" key="1">
    <citation type="submission" date="2023-07" db="EMBL/GenBank/DDBJ databases">
        <title>draft genome sequence of fig (Ficus carica).</title>
        <authorList>
            <person name="Takahashi T."/>
            <person name="Nishimura K."/>
        </authorList>
    </citation>
    <scope>NUCLEOTIDE SEQUENCE</scope>
</reference>
<keyword evidence="6" id="KW-0812">Transmembrane</keyword>
<feature type="binding site" evidence="18">
    <location>
        <position position="534"/>
    </location>
    <ligand>
        <name>ATP</name>
        <dbReference type="ChEBI" id="CHEBI:30616"/>
    </ligand>
</feature>
<keyword evidence="5 17" id="KW-0808">Transferase</keyword>
<feature type="chain" id="PRO_5041688498" description="Receptor-like serine/threonine-protein kinase" evidence="20">
    <location>
        <begin position="17"/>
        <end position="822"/>
    </location>
</feature>
<keyword evidence="10 17" id="KW-0418">Kinase</keyword>
<keyword evidence="11 17" id="KW-0067">ATP-binding</keyword>
<dbReference type="InterPro" id="IPR001480">
    <property type="entry name" value="Bulb-type_lectin_dom"/>
</dbReference>
<dbReference type="InterPro" id="IPR036426">
    <property type="entry name" value="Bulb-type_lectin_dom_sf"/>
</dbReference>
<dbReference type="InterPro" id="IPR011009">
    <property type="entry name" value="Kinase-like_dom_sf"/>
</dbReference>
<keyword evidence="12" id="KW-1133">Transmembrane helix</keyword>
<dbReference type="InterPro" id="IPR017441">
    <property type="entry name" value="Protein_kinase_ATP_BS"/>
</dbReference>
<evidence type="ECO:0000256" key="17">
    <source>
        <dbReference type="PIRNR" id="PIRNR000641"/>
    </source>
</evidence>
<dbReference type="PIRSF" id="PIRSF000641">
    <property type="entry name" value="SRK"/>
    <property type="match status" value="1"/>
</dbReference>
<dbReference type="EC" id="2.7.11.1" evidence="17"/>
<dbReference type="Pfam" id="PF01453">
    <property type="entry name" value="B_lectin"/>
    <property type="match status" value="1"/>
</dbReference>
<evidence type="ECO:0000256" key="9">
    <source>
        <dbReference type="ARBA" id="ARBA00022741"/>
    </source>
</evidence>
<evidence type="ECO:0000313" key="24">
    <source>
        <dbReference type="EMBL" id="GMN50958.1"/>
    </source>
</evidence>
<evidence type="ECO:0000259" key="22">
    <source>
        <dbReference type="PROSITE" id="PS50927"/>
    </source>
</evidence>
<dbReference type="PROSITE" id="PS00108">
    <property type="entry name" value="PROTEIN_KINASE_ST"/>
    <property type="match status" value="1"/>
</dbReference>
<dbReference type="InterPro" id="IPR024171">
    <property type="entry name" value="SRK-like_kinase"/>
</dbReference>
<comment type="catalytic activity">
    <reaction evidence="17">
        <text>L-threonyl-[protein] + ATP = O-phospho-L-threonyl-[protein] + ADP + H(+)</text>
        <dbReference type="Rhea" id="RHEA:46608"/>
        <dbReference type="Rhea" id="RHEA-COMP:11060"/>
        <dbReference type="Rhea" id="RHEA-COMP:11605"/>
        <dbReference type="ChEBI" id="CHEBI:15378"/>
        <dbReference type="ChEBI" id="CHEBI:30013"/>
        <dbReference type="ChEBI" id="CHEBI:30616"/>
        <dbReference type="ChEBI" id="CHEBI:61977"/>
        <dbReference type="ChEBI" id="CHEBI:456216"/>
        <dbReference type="EC" id="2.7.11.1"/>
    </reaction>
</comment>
<comment type="similarity">
    <text evidence="17">Belongs to the protein kinase superfamily. Ser/Thr protein kinase family.</text>
</comment>
<evidence type="ECO:0000256" key="11">
    <source>
        <dbReference type="ARBA" id="ARBA00022840"/>
    </source>
</evidence>
<accession>A0AA88AA49</accession>
<feature type="domain" description="Protein kinase" evidence="21">
    <location>
        <begin position="506"/>
        <end position="791"/>
    </location>
</feature>
<dbReference type="InterPro" id="IPR008271">
    <property type="entry name" value="Ser/Thr_kinase_AS"/>
</dbReference>
<feature type="signal peptide" evidence="20">
    <location>
        <begin position="1"/>
        <end position="16"/>
    </location>
</feature>
<dbReference type="SUPFAM" id="SSF51110">
    <property type="entry name" value="alpha-D-mannose-specific plant lectins"/>
    <property type="match status" value="1"/>
</dbReference>
<feature type="region of interest" description="Disordered" evidence="19">
    <location>
        <begin position="462"/>
        <end position="489"/>
    </location>
</feature>
<dbReference type="Gene3D" id="2.90.10.10">
    <property type="entry name" value="Bulb-type lectin domain"/>
    <property type="match status" value="1"/>
</dbReference>
<evidence type="ECO:0000256" key="7">
    <source>
        <dbReference type="ARBA" id="ARBA00022729"/>
    </source>
</evidence>
<keyword evidence="2" id="KW-1003">Cell membrane</keyword>
<dbReference type="CDD" id="cd14066">
    <property type="entry name" value="STKc_IRAK"/>
    <property type="match status" value="1"/>
</dbReference>
<dbReference type="InterPro" id="IPR001245">
    <property type="entry name" value="Ser-Thr/Tyr_kinase_cat_dom"/>
</dbReference>
<dbReference type="InterPro" id="IPR003609">
    <property type="entry name" value="Pan_app"/>
</dbReference>
<keyword evidence="9 17" id="KW-0547">Nucleotide-binding</keyword>
<dbReference type="SMART" id="SM00473">
    <property type="entry name" value="PAN_AP"/>
    <property type="match status" value="1"/>
</dbReference>
<feature type="domain" description="Apple" evidence="23">
    <location>
        <begin position="335"/>
        <end position="422"/>
    </location>
</feature>
<evidence type="ECO:0000256" key="4">
    <source>
        <dbReference type="ARBA" id="ARBA00022536"/>
    </source>
</evidence>
<protein>
    <recommendedName>
        <fullName evidence="17">Receptor-like serine/threonine-protein kinase</fullName>
        <ecNumber evidence="17">2.7.11.1</ecNumber>
    </recommendedName>
</protein>
<dbReference type="Pfam" id="PF08276">
    <property type="entry name" value="PAN_2"/>
    <property type="match status" value="1"/>
</dbReference>
<dbReference type="EMBL" id="BTGU01000035">
    <property type="protein sequence ID" value="GMN50958.1"/>
    <property type="molecule type" value="Genomic_DNA"/>
</dbReference>
<keyword evidence="7 20" id="KW-0732">Signal</keyword>
<feature type="domain" description="Bulb-type lectin" evidence="22">
    <location>
        <begin position="17"/>
        <end position="141"/>
    </location>
</feature>
<dbReference type="PANTHER" id="PTHR27002">
    <property type="entry name" value="RECEPTOR-LIKE SERINE/THREONINE-PROTEIN KINASE SD1-8"/>
    <property type="match status" value="1"/>
</dbReference>
<comment type="caution">
    <text evidence="24">The sequence shown here is derived from an EMBL/GenBank/DDBJ whole genome shotgun (WGS) entry which is preliminary data.</text>
</comment>
<dbReference type="PROSITE" id="PS00107">
    <property type="entry name" value="PROTEIN_KINASE_ATP"/>
    <property type="match status" value="1"/>
</dbReference>
<name>A0AA88AA49_FICCA</name>
<evidence type="ECO:0000256" key="14">
    <source>
        <dbReference type="ARBA" id="ARBA00023157"/>
    </source>
</evidence>
<keyword evidence="15" id="KW-0675">Receptor</keyword>
<dbReference type="SMART" id="SM00108">
    <property type="entry name" value="B_lectin"/>
    <property type="match status" value="1"/>
</dbReference>
<dbReference type="GO" id="GO:0005524">
    <property type="term" value="F:ATP binding"/>
    <property type="evidence" value="ECO:0007669"/>
    <property type="project" value="UniProtKB-UniRule"/>
</dbReference>
<dbReference type="CDD" id="cd00028">
    <property type="entry name" value="B_lectin"/>
    <property type="match status" value="1"/>
</dbReference>
<evidence type="ECO:0000256" key="15">
    <source>
        <dbReference type="ARBA" id="ARBA00023170"/>
    </source>
</evidence>
<evidence type="ECO:0000313" key="25">
    <source>
        <dbReference type="Proteomes" id="UP001187192"/>
    </source>
</evidence>
<sequence>MFLLLCLFSLSQYCFAVYNITQSQAFSVEKTLISPSNIFELGFFSPKNSGNVRYVGIWYKGISPQTVVWVANRENPLTSKESWASLKIGNNGNLELVDGNRSSVWSTNVHVPSNSSVAFLSDDGNFILEDGTSGEKLWQSFDHPGDTFIPGMVLGYNAKTGQSSVLTSWKSDSDPSPGNFTVGVSSKSRPAQVFVWSGSSPCVRTGPWNRLKFIGMPEMNSSYRSPITLIEDVMDKTSYISFDSYNSSILSRAFVSSEGVFKYVINVKGNDNWYTKWESTDNPCNLYGVCGPYGVCKASQYPICRCLIGFAPKSHQEWSKGNWTQGCGRKTELLCAKNTSSLSSRRGKRDGFHKFSNMKLPDFYEYEDLATNMDICRTECADNCSCIAYAYVNGIGCLVWSEGLVDIQEYSSGGEDLFLRLAHAELGGGHKIKKSIITLVAISSVTALGAVLLIGNIEETPHGSHSLRMKREKDSSRCTPQSSGQSDASEFPLFDFNSILVATDNFGVENKLGQGGFGSVYKGELQDGTEVAVKRLSSNSGQGMEEFKNEMILISKLQHRNLVRLIGCCIEEEEKLLIYELMPNKSLDNFVFDERRKAQLDWATRFNIINGVARGLVYLHRDSCLRIIHRDLKVSNILLDENMNPKISDFGLARIFQGTIDLENTRRIVGTLGYMSPEYAFCGSFSEKSDVFSFGVLLLEIVSGRKNTSFNYDEQYQSLISYAWHLWSECRALDMIDKALDDLYSSTQATRCIHVGLLCVQDHVIDRPTMPDVVFMLSKETDRPQPKQPLFTFQRLSLREIQQQSKSKCSANEATTSTLQGR</sequence>
<evidence type="ECO:0000256" key="12">
    <source>
        <dbReference type="ARBA" id="ARBA00022989"/>
    </source>
</evidence>
<feature type="compositionally biased region" description="Polar residues" evidence="19">
    <location>
        <begin position="477"/>
        <end position="488"/>
    </location>
</feature>
<dbReference type="GO" id="GO:0004674">
    <property type="term" value="F:protein serine/threonine kinase activity"/>
    <property type="evidence" value="ECO:0007669"/>
    <property type="project" value="UniProtKB-KW"/>
</dbReference>
<dbReference type="FunFam" id="3.30.200.20:FF:000330">
    <property type="entry name" value="G-type lectin S-receptor-like serine/threonine-protein kinase At4g03230"/>
    <property type="match status" value="1"/>
</dbReference>
<comment type="subcellular location">
    <subcellularLocation>
        <location evidence="1">Cell membrane</location>
        <topology evidence="1">Single-pass type I membrane protein</topology>
    </subcellularLocation>
</comment>
<dbReference type="Pfam" id="PF00954">
    <property type="entry name" value="S_locus_glycop"/>
    <property type="match status" value="1"/>
</dbReference>
<dbReference type="SUPFAM" id="SSF56112">
    <property type="entry name" value="Protein kinase-like (PK-like)"/>
    <property type="match status" value="1"/>
</dbReference>